<feature type="chain" id="PRO_5037594859" description="CopL family metal-binding regulatory protein" evidence="1">
    <location>
        <begin position="31"/>
        <end position="134"/>
    </location>
</feature>
<evidence type="ECO:0008006" key="4">
    <source>
        <dbReference type="Google" id="ProtNLM"/>
    </source>
</evidence>
<reference evidence="2" key="2">
    <citation type="submission" date="2020-09" db="EMBL/GenBank/DDBJ databases">
        <authorList>
            <person name="Sun Q."/>
            <person name="Zhou Y."/>
        </authorList>
    </citation>
    <scope>NUCLEOTIDE SEQUENCE</scope>
    <source>
        <strain evidence="2">CGMCC 1.12919</strain>
    </source>
</reference>
<dbReference type="EMBL" id="BMGG01000003">
    <property type="protein sequence ID" value="GGC61397.1"/>
    <property type="molecule type" value="Genomic_DNA"/>
</dbReference>
<keyword evidence="1" id="KW-0732">Signal</keyword>
<evidence type="ECO:0000313" key="3">
    <source>
        <dbReference type="Proteomes" id="UP000637002"/>
    </source>
</evidence>
<name>A0A916U690_9HYPH</name>
<proteinExistence type="predicted"/>
<sequence>MASFERQLAGMFVAAIALIAAALAPSSVRANAGHDGLRHDVRVIASHAAAHRAAAGVADHAPASVADAAGTSGTECGALCCGAAAMACCICGVLPARIEIAPLATPGRRVPAPLALIPTGVEAEAPAEPPRAAG</sequence>
<accession>A0A916U690</accession>
<organism evidence="2 3">
    <name type="scientific">Chelatococcus reniformis</name>
    <dbReference type="NCBI Taxonomy" id="1494448"/>
    <lineage>
        <taxon>Bacteria</taxon>
        <taxon>Pseudomonadati</taxon>
        <taxon>Pseudomonadota</taxon>
        <taxon>Alphaproteobacteria</taxon>
        <taxon>Hyphomicrobiales</taxon>
        <taxon>Chelatococcaceae</taxon>
        <taxon>Chelatococcus</taxon>
    </lineage>
</organism>
<dbReference type="AlphaFoldDB" id="A0A916U690"/>
<feature type="signal peptide" evidence="1">
    <location>
        <begin position="1"/>
        <end position="30"/>
    </location>
</feature>
<reference evidence="2" key="1">
    <citation type="journal article" date="2014" name="Int. J. Syst. Evol. Microbiol.">
        <title>Complete genome sequence of Corynebacterium casei LMG S-19264T (=DSM 44701T), isolated from a smear-ripened cheese.</title>
        <authorList>
            <consortium name="US DOE Joint Genome Institute (JGI-PGF)"/>
            <person name="Walter F."/>
            <person name="Albersmeier A."/>
            <person name="Kalinowski J."/>
            <person name="Ruckert C."/>
        </authorList>
    </citation>
    <scope>NUCLEOTIDE SEQUENCE</scope>
    <source>
        <strain evidence="2">CGMCC 1.12919</strain>
    </source>
</reference>
<keyword evidence="3" id="KW-1185">Reference proteome</keyword>
<evidence type="ECO:0000313" key="2">
    <source>
        <dbReference type="EMBL" id="GGC61397.1"/>
    </source>
</evidence>
<protein>
    <recommendedName>
        <fullName evidence="4">CopL family metal-binding regulatory protein</fullName>
    </recommendedName>
</protein>
<gene>
    <name evidence="2" type="ORF">GCM10010994_19960</name>
</gene>
<comment type="caution">
    <text evidence="2">The sequence shown here is derived from an EMBL/GenBank/DDBJ whole genome shotgun (WGS) entry which is preliminary data.</text>
</comment>
<dbReference type="Proteomes" id="UP000637002">
    <property type="component" value="Unassembled WGS sequence"/>
</dbReference>
<evidence type="ECO:0000256" key="1">
    <source>
        <dbReference type="SAM" id="SignalP"/>
    </source>
</evidence>